<dbReference type="Proteomes" id="UP001060085">
    <property type="component" value="Linkage Group LG08"/>
</dbReference>
<evidence type="ECO:0000313" key="2">
    <source>
        <dbReference type="Proteomes" id="UP001060085"/>
    </source>
</evidence>
<accession>A0ACB9ZSW9</accession>
<protein>
    <submittedName>
        <fullName evidence="1">Uncharacterized protein</fullName>
    </submittedName>
</protein>
<sequence length="1349" mass="150987">MFNNSMASISTASHSSPFLDNEKLEFESVRALASTINQNLHSLLANSKAWKSLISKCTSKAKIQRQVALEFSEHSVVSNFYWGIEAVDGAIRAKLPEERNSRLQDAEKMLQVPASLNEHGITAEIPNDYLVCCSYFFLAIVRKLQNDEWQVAFHFLHALLVSPRLVQVELCPGLCQSILQLYFGQKRQKLSGRKISKSAPLSNLDEQHEINEALGWMAREYKAWMIYYQIMSDGEVSQKCSAGRGIAIPDQKSEYIMNQASRIVKGENNQVPCLALEKVHPLHSLECVTNEMVEESMTNNILLVQNGAEAKPDLSKIHGPEMTKSSTIKSLKDILCESDSDTSISIDSCYSSSMDDTLPEDYNQDSRISWKTRKQREEEQQAEVVHWNLLAPLLVPSKQTTVCMHQASKHRMERESNEITVVDIVSATLSGKIVDRNLSSLSVEDFESHMLLDENTKKHTTCGALQLLDCQHNELVEKTTPLHQLHYGGASASERRTKNTSLQHSCQVQKHKEEIPHVEQVRVLEKLISNFCFSEIIGNLEEDYVIEISTVYKLLSNKRGLKYSLLKDMILDQLLGAISTSKEEQVIRASVIILSTIISRNKSAIEDIKRKGLQLNDLATALRRNVQEASILIYLTNPPPEEMKTSEILPCLVEVVCNSERYKGTISSLLLTPRTAALMIIEVLVTAFDCTTNNLHLSRISTPRVLSGLLDVPGNSNLEELVSLATVLVRCMRFDGQCRKYISQFSPVAPFISLLRSNQKRATSAALEYFHELLQMPRSSATNLLQQIRQEGNTDVMSTLLLLIQNSQHEFSLLAASLLLQLDMLEDASGEIVYQEEAVKALLESLTCELNFGAQALSALILSNLGGTYSWLGEPYTVAWLVKKTGLTSLHHKNMIKNYDFADGCLQDAGIDAWCSKLAKRITKLGTPVFHDLGKGLSNNSRRISRDCLTALAWLGGEVAKSSDNLQHNACEIVLSKIEHHVHPGLELEERLLACLCIYNYTLGRGMKKLIHFSEGVRESLRRLANVSWMAEELLRVADYIQPNKWRISCVHTQVLEVGHGCNGAVTALIYYKGLLYSGFADGLMKVWDIKGQTATLVHDLKAHNKAVTCFSLLEKGNCLLSGSSDKTIKIWQMDQRNVKCVESITTKESIQSICTYGQLIFTISQGHKVKVFDVSRNIKDVFKNKSVKTMRVAQGKVFAGCMDSSIQELIISNSRQQEVKAPAKKWMIQSKPINSLVVYKDWLYSAGVVVEGAKTKDWRRNIKPEISVKPEKGARVLAMEVVEDFIYLITSASRSSLQIWLRGTQHKVGRLSAGSKITSIFSANDMILCGTEAGIIKVYSLSRAVRFG</sequence>
<keyword evidence="2" id="KW-1185">Reference proteome</keyword>
<evidence type="ECO:0000313" key="1">
    <source>
        <dbReference type="EMBL" id="KAI5650809.1"/>
    </source>
</evidence>
<gene>
    <name evidence="1" type="ORF">M9H77_36814</name>
</gene>
<reference evidence="2" key="1">
    <citation type="journal article" date="2023" name="Nat. Plants">
        <title>Single-cell RNA sequencing provides a high-resolution roadmap for understanding the multicellular compartmentation of specialized metabolism.</title>
        <authorList>
            <person name="Sun S."/>
            <person name="Shen X."/>
            <person name="Li Y."/>
            <person name="Li Y."/>
            <person name="Wang S."/>
            <person name="Li R."/>
            <person name="Zhang H."/>
            <person name="Shen G."/>
            <person name="Guo B."/>
            <person name="Wei J."/>
            <person name="Xu J."/>
            <person name="St-Pierre B."/>
            <person name="Chen S."/>
            <person name="Sun C."/>
        </authorList>
    </citation>
    <scope>NUCLEOTIDE SEQUENCE [LARGE SCALE GENOMIC DNA]</scope>
</reference>
<name>A0ACB9ZSW9_CATRO</name>
<proteinExistence type="predicted"/>
<comment type="caution">
    <text evidence="1">The sequence shown here is derived from an EMBL/GenBank/DDBJ whole genome shotgun (WGS) entry which is preliminary data.</text>
</comment>
<dbReference type="EMBL" id="CM044708">
    <property type="protein sequence ID" value="KAI5650809.1"/>
    <property type="molecule type" value="Genomic_DNA"/>
</dbReference>
<organism evidence="1 2">
    <name type="scientific">Catharanthus roseus</name>
    <name type="common">Madagascar periwinkle</name>
    <name type="synonym">Vinca rosea</name>
    <dbReference type="NCBI Taxonomy" id="4058"/>
    <lineage>
        <taxon>Eukaryota</taxon>
        <taxon>Viridiplantae</taxon>
        <taxon>Streptophyta</taxon>
        <taxon>Embryophyta</taxon>
        <taxon>Tracheophyta</taxon>
        <taxon>Spermatophyta</taxon>
        <taxon>Magnoliopsida</taxon>
        <taxon>eudicotyledons</taxon>
        <taxon>Gunneridae</taxon>
        <taxon>Pentapetalae</taxon>
        <taxon>asterids</taxon>
        <taxon>lamiids</taxon>
        <taxon>Gentianales</taxon>
        <taxon>Apocynaceae</taxon>
        <taxon>Rauvolfioideae</taxon>
        <taxon>Vinceae</taxon>
        <taxon>Catharanthinae</taxon>
        <taxon>Catharanthus</taxon>
    </lineage>
</organism>